<sequence length="148" mass="17359">MSSSNSGDIKVFLLTLEKNSYPMSACNEDDITKLKNLSPTQKLPLTYVEFMSKAGNGIHFLKGTHYTMKVISELKEWAVELLDENNFSRKLTNNQFVFMMHQGYMFWYFNLDEGDNPPVYHYDECIDNLTEFRKVSDTLSEFLMSWYD</sequence>
<proteinExistence type="predicted"/>
<dbReference type="Gene3D" id="3.40.1580.10">
    <property type="entry name" value="SMI1/KNR4-like"/>
    <property type="match status" value="1"/>
</dbReference>
<protein>
    <submittedName>
        <fullName evidence="1">SMI1/KNR4 family protein</fullName>
    </submittedName>
</protein>
<accession>A0AAU8NEW7</accession>
<organism evidence="1">
    <name type="scientific">Paenibacillus sp. AN1007</name>
    <dbReference type="NCBI Taxonomy" id="3151385"/>
    <lineage>
        <taxon>Bacteria</taxon>
        <taxon>Bacillati</taxon>
        <taxon>Bacillota</taxon>
        <taxon>Bacilli</taxon>
        <taxon>Bacillales</taxon>
        <taxon>Paenibacillaceae</taxon>
        <taxon>Paenibacillus</taxon>
    </lineage>
</organism>
<gene>
    <name evidence="1" type="ORF">ABXS70_01840</name>
</gene>
<dbReference type="EMBL" id="CP159992">
    <property type="protein sequence ID" value="XCP95500.1"/>
    <property type="molecule type" value="Genomic_DNA"/>
</dbReference>
<dbReference type="RefSeq" id="WP_366293487.1">
    <property type="nucleotide sequence ID" value="NZ_CP159992.1"/>
</dbReference>
<dbReference type="SUPFAM" id="SSF160631">
    <property type="entry name" value="SMI1/KNR4-like"/>
    <property type="match status" value="1"/>
</dbReference>
<reference evidence="1" key="1">
    <citation type="submission" date="2024-05" db="EMBL/GenBank/DDBJ databases">
        <title>Draft genome assemblies of 36 bacteria isolated from hibernating arctic ground squirrels.</title>
        <authorList>
            <person name="McKee H."/>
            <person name="Mullen L."/>
            <person name="Drown D.M."/>
            <person name="Duddleston K.N."/>
        </authorList>
    </citation>
    <scope>NUCLEOTIDE SEQUENCE</scope>
    <source>
        <strain evidence="1">AN1007</strain>
    </source>
</reference>
<name>A0AAU8NEW7_9BACL</name>
<evidence type="ECO:0000313" key="1">
    <source>
        <dbReference type="EMBL" id="XCP95500.1"/>
    </source>
</evidence>
<dbReference type="AlphaFoldDB" id="A0AAU8NEW7"/>
<dbReference type="Pfam" id="PF14568">
    <property type="entry name" value="SUKH_6"/>
    <property type="match status" value="1"/>
</dbReference>
<dbReference type="InterPro" id="IPR037883">
    <property type="entry name" value="Knr4/Smi1-like_sf"/>
</dbReference>